<comment type="caution">
    <text evidence="6">The sequence shown here is derived from an EMBL/GenBank/DDBJ whole genome shotgun (WGS) entry which is preliminary data.</text>
</comment>
<keyword evidence="4" id="KW-0812">Transmembrane</keyword>
<dbReference type="Gene3D" id="1.10.10.60">
    <property type="entry name" value="Homeodomain-like"/>
    <property type="match status" value="1"/>
</dbReference>
<sequence>MTLDLSLYNFLYLCATLLSLILGVVMISFGVKENKWNILMGLAYLFLAHGIFLVLLIDSGLMPNFPSIYRTGNLAGLVYVPLTYLYFRGMLFNKKLKAWDLVFFLPALIFFADFLPIYLLDSDEKLALILAEIKDPNLFVEYNQSRFFPSNFYTGFRSVFSTILWSMSVYLVLRFKRNSSLVDSQGQMIKWVLGYLFFQILLFAPFYFTYFIDNQRIIFRVTHFAAALLCLFSSVYLLFFPRILYGLSLNEDRSRKSDQLQSSKQDQSKKIQKNKDQLEPEKVFEIEQMLQRLMLEKKVYLTKGYTSHDLAKDAEIPYYVLTNYLNHAVGSSFPDYINRLRIQHCVALIESGEVDHLTLEGIGETCGFNNRNSFGVAFKKTMGQSPSEFVKSRKVD</sequence>
<evidence type="ECO:0000256" key="3">
    <source>
        <dbReference type="ARBA" id="ARBA00023163"/>
    </source>
</evidence>
<name>A0ABV8AY96_9BACT</name>
<feature type="transmembrane region" description="Helical" evidence="4">
    <location>
        <begin position="152"/>
        <end position="173"/>
    </location>
</feature>
<dbReference type="PANTHER" id="PTHR43280">
    <property type="entry name" value="ARAC-FAMILY TRANSCRIPTIONAL REGULATOR"/>
    <property type="match status" value="1"/>
</dbReference>
<feature type="transmembrane region" description="Helical" evidence="4">
    <location>
        <begin position="6"/>
        <end position="29"/>
    </location>
</feature>
<dbReference type="EMBL" id="JBHRZS010000007">
    <property type="protein sequence ID" value="MFC3881892.1"/>
    <property type="molecule type" value="Genomic_DNA"/>
</dbReference>
<gene>
    <name evidence="6" type="ORF">ACFOSV_16975</name>
</gene>
<keyword evidence="7" id="KW-1185">Reference proteome</keyword>
<evidence type="ECO:0000313" key="6">
    <source>
        <dbReference type="EMBL" id="MFC3881892.1"/>
    </source>
</evidence>
<keyword evidence="1" id="KW-0805">Transcription regulation</keyword>
<feature type="transmembrane region" description="Helical" evidence="4">
    <location>
        <begin position="36"/>
        <end position="56"/>
    </location>
</feature>
<dbReference type="SUPFAM" id="SSF46689">
    <property type="entry name" value="Homeodomain-like"/>
    <property type="match status" value="1"/>
</dbReference>
<keyword evidence="4" id="KW-0472">Membrane</keyword>
<proteinExistence type="predicted"/>
<feature type="domain" description="HTH araC/xylS-type" evidence="5">
    <location>
        <begin position="291"/>
        <end position="392"/>
    </location>
</feature>
<organism evidence="6 7">
    <name type="scientific">Algoriphagus namhaensis</name>
    <dbReference type="NCBI Taxonomy" id="915353"/>
    <lineage>
        <taxon>Bacteria</taxon>
        <taxon>Pseudomonadati</taxon>
        <taxon>Bacteroidota</taxon>
        <taxon>Cytophagia</taxon>
        <taxon>Cytophagales</taxon>
        <taxon>Cyclobacteriaceae</taxon>
        <taxon>Algoriphagus</taxon>
    </lineage>
</organism>
<feature type="transmembrane region" description="Helical" evidence="4">
    <location>
        <begin position="99"/>
        <end position="120"/>
    </location>
</feature>
<reference evidence="7" key="1">
    <citation type="journal article" date="2019" name="Int. J. Syst. Evol. Microbiol.">
        <title>The Global Catalogue of Microorganisms (GCM) 10K type strain sequencing project: providing services to taxonomists for standard genome sequencing and annotation.</title>
        <authorList>
            <consortium name="The Broad Institute Genomics Platform"/>
            <consortium name="The Broad Institute Genome Sequencing Center for Infectious Disease"/>
            <person name="Wu L."/>
            <person name="Ma J."/>
        </authorList>
    </citation>
    <scope>NUCLEOTIDE SEQUENCE [LARGE SCALE GENOMIC DNA]</scope>
    <source>
        <strain evidence="7">CCUG 60523</strain>
    </source>
</reference>
<dbReference type="PANTHER" id="PTHR43280:SF28">
    <property type="entry name" value="HTH-TYPE TRANSCRIPTIONAL ACTIVATOR RHAS"/>
    <property type="match status" value="1"/>
</dbReference>
<feature type="transmembrane region" description="Helical" evidence="4">
    <location>
        <begin position="193"/>
        <end position="212"/>
    </location>
</feature>
<dbReference type="InterPro" id="IPR009057">
    <property type="entry name" value="Homeodomain-like_sf"/>
</dbReference>
<evidence type="ECO:0000256" key="4">
    <source>
        <dbReference type="SAM" id="Phobius"/>
    </source>
</evidence>
<feature type="transmembrane region" description="Helical" evidence="4">
    <location>
        <begin position="68"/>
        <end position="87"/>
    </location>
</feature>
<dbReference type="SMART" id="SM00342">
    <property type="entry name" value="HTH_ARAC"/>
    <property type="match status" value="1"/>
</dbReference>
<keyword evidence="2" id="KW-0238">DNA-binding</keyword>
<keyword evidence="4" id="KW-1133">Transmembrane helix</keyword>
<evidence type="ECO:0000256" key="1">
    <source>
        <dbReference type="ARBA" id="ARBA00023015"/>
    </source>
</evidence>
<dbReference type="PROSITE" id="PS01124">
    <property type="entry name" value="HTH_ARAC_FAMILY_2"/>
    <property type="match status" value="1"/>
</dbReference>
<dbReference type="RefSeq" id="WP_377907244.1">
    <property type="nucleotide sequence ID" value="NZ_JBHRZS010000007.1"/>
</dbReference>
<dbReference type="Proteomes" id="UP001595805">
    <property type="component" value="Unassembled WGS sequence"/>
</dbReference>
<evidence type="ECO:0000259" key="5">
    <source>
        <dbReference type="PROSITE" id="PS01124"/>
    </source>
</evidence>
<accession>A0ABV8AY96</accession>
<evidence type="ECO:0000313" key="7">
    <source>
        <dbReference type="Proteomes" id="UP001595805"/>
    </source>
</evidence>
<dbReference type="Pfam" id="PF12833">
    <property type="entry name" value="HTH_18"/>
    <property type="match status" value="1"/>
</dbReference>
<keyword evidence="3" id="KW-0804">Transcription</keyword>
<evidence type="ECO:0000256" key="2">
    <source>
        <dbReference type="ARBA" id="ARBA00023125"/>
    </source>
</evidence>
<feature type="transmembrane region" description="Helical" evidence="4">
    <location>
        <begin position="224"/>
        <end position="245"/>
    </location>
</feature>
<dbReference type="InterPro" id="IPR018060">
    <property type="entry name" value="HTH_AraC"/>
</dbReference>
<protein>
    <submittedName>
        <fullName evidence="6">Helix-turn-helix domain-containing protein</fullName>
    </submittedName>
</protein>